<dbReference type="SUPFAM" id="SSF53474">
    <property type="entry name" value="alpha/beta-Hydrolases"/>
    <property type="match status" value="1"/>
</dbReference>
<dbReference type="InterPro" id="IPR029058">
    <property type="entry name" value="AB_hydrolase_fold"/>
</dbReference>
<dbReference type="OrthoDB" id="7840740at2"/>
<accession>A0A0A0EI32</accession>
<dbReference type="eggNOG" id="COG0457">
    <property type="taxonomic scope" value="Bacteria"/>
</dbReference>
<evidence type="ECO:0000313" key="2">
    <source>
        <dbReference type="Proteomes" id="UP000030004"/>
    </source>
</evidence>
<dbReference type="AlphaFoldDB" id="A0A0A0EI32"/>
<keyword evidence="2" id="KW-1185">Reference proteome</keyword>
<evidence type="ECO:0008006" key="3">
    <source>
        <dbReference type="Google" id="ProtNLM"/>
    </source>
</evidence>
<reference evidence="1 2" key="1">
    <citation type="journal article" date="2015" name="Antonie Van Leeuwenhoek">
        <title>Pseudooceanicola atlanticus gen. nov. sp. nov., isolated from surface seawater of the Atlantic Ocean and reclassification of Oceanicola batsensis, Oceanicola marinus, Oceanicola nitratireducens, Oceanicola nanhaiensis, Oceanicola antarcticus and Oceanicola flagellatus, as Pseudooceanicola batsensis comb. nov., Pseudooceanicola marinus comb. nov., Pseudooceanicola nitratireducens comb. nov., Pseudooceanicola nanhaiensis comb. nov., Pseudooceanicola antarcticus comb. nov., and Pseudooceanicola flagellatus comb. nov.</title>
        <authorList>
            <person name="Lai Q."/>
            <person name="Li G."/>
            <person name="Liu X."/>
            <person name="Du Y."/>
            <person name="Sun F."/>
            <person name="Shao Z."/>
        </authorList>
    </citation>
    <scope>NUCLEOTIDE SEQUENCE [LARGE SCALE GENOMIC DNA]</scope>
    <source>
        <strain evidence="1 2">22II-s11g</strain>
    </source>
</reference>
<organism evidence="1 2">
    <name type="scientific">Pseudooceanicola atlanticus</name>
    <dbReference type="NCBI Taxonomy" id="1461694"/>
    <lineage>
        <taxon>Bacteria</taxon>
        <taxon>Pseudomonadati</taxon>
        <taxon>Pseudomonadota</taxon>
        <taxon>Alphaproteobacteria</taxon>
        <taxon>Rhodobacterales</taxon>
        <taxon>Paracoccaceae</taxon>
        <taxon>Pseudooceanicola</taxon>
    </lineage>
</organism>
<dbReference type="RefSeq" id="WP_043743557.1">
    <property type="nucleotide sequence ID" value="NZ_AQQX01000001.1"/>
</dbReference>
<dbReference type="EMBL" id="AQQX01000001">
    <property type="protein sequence ID" value="KGM49980.1"/>
    <property type="molecule type" value="Genomic_DNA"/>
</dbReference>
<proteinExistence type="predicted"/>
<gene>
    <name evidence="1" type="ORF">ATO9_00275</name>
</gene>
<evidence type="ECO:0000313" key="1">
    <source>
        <dbReference type="EMBL" id="KGM49980.1"/>
    </source>
</evidence>
<name>A0A0A0EI32_9RHOB</name>
<dbReference type="Proteomes" id="UP000030004">
    <property type="component" value="Unassembled WGS sequence"/>
</dbReference>
<protein>
    <recommendedName>
        <fullName evidence="3">Esterase</fullName>
    </recommendedName>
</protein>
<dbReference type="STRING" id="1461694.ATO9_00275"/>
<dbReference type="Gene3D" id="3.40.50.1820">
    <property type="entry name" value="alpha/beta hydrolase"/>
    <property type="match status" value="1"/>
</dbReference>
<comment type="caution">
    <text evidence="1">The sequence shown here is derived from an EMBL/GenBank/DDBJ whole genome shotgun (WGS) entry which is preliminary data.</text>
</comment>
<sequence>MSEALDIKLVQDTEMLRVWLYRGASRRLVVSFSPTCAPGEEPGYDLAAAATRDGQDNALFIADKTNSWLNAPGLIEEIVQWVEAYKIASDATEIMTLGQSMGGFMALAMPKFMPVDSAVAFAPQFSVHPEEVPEESRWAMYRRKISQFRIRSLDDTLVDNVAYFALHDYSEDEAPQRDRFPNRDNLTHLILPDAGENVPQDLRRKGLLGEVVEWGFQNRPRKMRLSLAPLNVFRRHLDGEPEFPGSTQSA</sequence>